<keyword evidence="3" id="KW-1185">Reference proteome</keyword>
<dbReference type="EMBL" id="FRBT01000002">
    <property type="protein sequence ID" value="SHL73499.1"/>
    <property type="molecule type" value="Genomic_DNA"/>
</dbReference>
<reference evidence="3" key="1">
    <citation type="submission" date="2016-11" db="EMBL/GenBank/DDBJ databases">
        <authorList>
            <person name="Varghese N."/>
            <person name="Submissions S."/>
        </authorList>
    </citation>
    <scope>NUCLEOTIDE SEQUENCE [LARGE SCALE GENOMIC DNA]</scope>
    <source>
        <strain evidence="3">DSM 24724</strain>
    </source>
</reference>
<evidence type="ECO:0000313" key="2">
    <source>
        <dbReference type="EMBL" id="SHL73499.1"/>
    </source>
</evidence>
<protein>
    <submittedName>
        <fullName evidence="2">Uncharacterized protein</fullName>
    </submittedName>
</protein>
<evidence type="ECO:0000256" key="1">
    <source>
        <dbReference type="SAM" id="Phobius"/>
    </source>
</evidence>
<feature type="transmembrane region" description="Helical" evidence="1">
    <location>
        <begin position="27"/>
        <end position="50"/>
    </location>
</feature>
<dbReference type="AlphaFoldDB" id="A0A1M7D2T4"/>
<dbReference type="STRING" id="946677.SAMN05444484_102393"/>
<proteinExistence type="predicted"/>
<dbReference type="RefSeq" id="WP_068841863.1">
    <property type="nucleotide sequence ID" value="NZ_FRBT01000002.1"/>
</dbReference>
<name>A0A1M7D2T4_9FLAO</name>
<feature type="transmembrane region" description="Helical" evidence="1">
    <location>
        <begin position="70"/>
        <end position="90"/>
    </location>
</feature>
<gene>
    <name evidence="2" type="ORF">SAMN05444484_102393</name>
</gene>
<sequence length="214" mass="24867">MKPLHFINDSLNSQEGRSRQQGKYHPIVSFLISLAITIIILLIIGFFYLISTFSIEGGETLSQIENEHILQLYISILIFAIAVFIATLYLRTNKKYTALGILVFPILFVLYTSVYLLENNFNHTTFSKVIWMQSMYKPEKMAKTLVRDKKLIGLTRAQVKDMLGKGSKEYGDIGTGYSRIEYWVLNHWTLTVFFQKDKVIDSELRLPYNSFWSR</sequence>
<dbReference type="OrthoDB" id="9930181at2"/>
<evidence type="ECO:0000313" key="3">
    <source>
        <dbReference type="Proteomes" id="UP000184028"/>
    </source>
</evidence>
<dbReference type="Proteomes" id="UP000184028">
    <property type="component" value="Unassembled WGS sequence"/>
</dbReference>
<keyword evidence="1" id="KW-0472">Membrane</keyword>
<organism evidence="2 3">
    <name type="scientific">Flavobacterium chilense</name>
    <dbReference type="NCBI Taxonomy" id="946677"/>
    <lineage>
        <taxon>Bacteria</taxon>
        <taxon>Pseudomonadati</taxon>
        <taxon>Bacteroidota</taxon>
        <taxon>Flavobacteriia</taxon>
        <taxon>Flavobacteriales</taxon>
        <taxon>Flavobacteriaceae</taxon>
        <taxon>Flavobacterium</taxon>
    </lineage>
</organism>
<keyword evidence="1" id="KW-0812">Transmembrane</keyword>
<keyword evidence="1" id="KW-1133">Transmembrane helix</keyword>
<accession>A0A1M7D2T4</accession>
<feature type="transmembrane region" description="Helical" evidence="1">
    <location>
        <begin position="97"/>
        <end position="117"/>
    </location>
</feature>